<evidence type="ECO:0008006" key="6">
    <source>
        <dbReference type="Google" id="ProtNLM"/>
    </source>
</evidence>
<evidence type="ECO:0000259" key="2">
    <source>
        <dbReference type="Pfam" id="PF09922"/>
    </source>
</evidence>
<feature type="domain" description="LiaF transmembrane" evidence="3">
    <location>
        <begin position="14"/>
        <end position="113"/>
    </location>
</feature>
<feature type="transmembrane region" description="Helical" evidence="1">
    <location>
        <begin position="64"/>
        <end position="82"/>
    </location>
</feature>
<protein>
    <recommendedName>
        <fullName evidence="6">Cell wall-active antibiotics response LiaF-like C-terminal domain-containing protein</fullName>
    </recommendedName>
</protein>
<evidence type="ECO:0000313" key="5">
    <source>
        <dbReference type="Proteomes" id="UP000031950"/>
    </source>
</evidence>
<dbReference type="InterPro" id="IPR016975">
    <property type="entry name" value="Cell_wall_LiaF"/>
</dbReference>
<dbReference type="Pfam" id="PF09922">
    <property type="entry name" value="LiaF-like_C"/>
    <property type="match status" value="1"/>
</dbReference>
<dbReference type="GO" id="GO:0016020">
    <property type="term" value="C:membrane"/>
    <property type="evidence" value="ECO:0007669"/>
    <property type="project" value="InterPro"/>
</dbReference>
<keyword evidence="1" id="KW-0812">Transmembrane</keyword>
<evidence type="ECO:0000313" key="4">
    <source>
        <dbReference type="EMBL" id="KIL50135.1"/>
    </source>
</evidence>
<comment type="caution">
    <text evidence="4">The sequence shown here is derived from an EMBL/GenBank/DDBJ whole genome shotgun (WGS) entry which is preliminary data.</text>
</comment>
<dbReference type="OrthoDB" id="1953204at2"/>
<accession>A0A0C2RIZ0</accession>
<dbReference type="RefSeq" id="WP_041122122.1">
    <property type="nucleotide sequence ID" value="NZ_JXRQ01000017.1"/>
</dbReference>
<dbReference type="Proteomes" id="UP000031950">
    <property type="component" value="Unassembled WGS sequence"/>
</dbReference>
<feature type="domain" description="Cell wall-active antibiotics response LiaF-like C-terminal" evidence="2">
    <location>
        <begin position="149"/>
        <end position="261"/>
    </location>
</feature>
<dbReference type="Pfam" id="PF22570">
    <property type="entry name" value="LiaF-TM"/>
    <property type="match status" value="1"/>
</dbReference>
<evidence type="ECO:0000259" key="3">
    <source>
        <dbReference type="Pfam" id="PF22570"/>
    </source>
</evidence>
<name>A0A0C2RIZ0_9BACL</name>
<gene>
    <name evidence="4" type="ORF">KP77_15100</name>
</gene>
<keyword evidence="1" id="KW-1133">Transmembrane helix</keyword>
<sequence length="264" mass="29258">MDGTNKKQWGCASFLLVFGLLLLLINLGILQFNGGLVTSLIIPVLILTIGIVNLIKFITRRKGIFPGLILTVYGGLLTVSYLSEEMSFGYNGIWKLWPLLLVAFALSMLSKKSSIEVRYGNNRFGGDHASFKTAAESITRTSMKHAMSIGNEAFTSENWALENMKLNKSVGNYVFDLKKAYISEGETLLNVTVRIGNIKMLVPEELSVDITSKVAVGENTVFERRTEGTNERPLAYQSADFNEAPKRVKIILDVNVGSVRIDRI</sequence>
<feature type="transmembrane region" description="Helical" evidence="1">
    <location>
        <begin position="36"/>
        <end position="55"/>
    </location>
</feature>
<dbReference type="PIRSF" id="PIRSF031509">
    <property type="entry name" value="Cell_wall_LiaF/YvqF"/>
    <property type="match status" value="1"/>
</dbReference>
<feature type="transmembrane region" description="Helical" evidence="1">
    <location>
        <begin position="88"/>
        <end position="109"/>
    </location>
</feature>
<proteinExistence type="predicted"/>
<dbReference type="InterPro" id="IPR024425">
    <property type="entry name" value="LiaF-like_C"/>
</dbReference>
<dbReference type="STRING" id="135826.KP77_15100"/>
<feature type="transmembrane region" description="Helical" evidence="1">
    <location>
        <begin position="12"/>
        <end position="30"/>
    </location>
</feature>
<dbReference type="InterPro" id="IPR047793">
    <property type="entry name" value="LiaF_C"/>
</dbReference>
<dbReference type="EMBL" id="JXRQ01000017">
    <property type="protein sequence ID" value="KIL50135.1"/>
    <property type="molecule type" value="Genomic_DNA"/>
</dbReference>
<dbReference type="InterPro" id="IPR054331">
    <property type="entry name" value="LiaF_TM"/>
</dbReference>
<dbReference type="NCBIfam" id="NF040535">
    <property type="entry name" value="LiaF_C_term"/>
    <property type="match status" value="1"/>
</dbReference>
<evidence type="ECO:0000256" key="1">
    <source>
        <dbReference type="SAM" id="Phobius"/>
    </source>
</evidence>
<keyword evidence="5" id="KW-1185">Reference proteome</keyword>
<organism evidence="4 5">
    <name type="scientific">Jeotgalibacillus alimentarius</name>
    <dbReference type="NCBI Taxonomy" id="135826"/>
    <lineage>
        <taxon>Bacteria</taxon>
        <taxon>Bacillati</taxon>
        <taxon>Bacillota</taxon>
        <taxon>Bacilli</taxon>
        <taxon>Bacillales</taxon>
        <taxon>Caryophanaceae</taxon>
        <taxon>Jeotgalibacillus</taxon>
    </lineage>
</organism>
<reference evidence="4 5" key="1">
    <citation type="submission" date="2015-01" db="EMBL/GenBank/DDBJ databases">
        <title>Genome sequence of Jeotgalibacillus alimentarius.</title>
        <authorList>
            <person name="Goh K.M."/>
            <person name="Chan K.-G."/>
            <person name="Yaakop A.S."/>
            <person name="Ee R."/>
            <person name="Gan H.M."/>
            <person name="Chan C.S."/>
        </authorList>
    </citation>
    <scope>NUCLEOTIDE SEQUENCE [LARGE SCALE GENOMIC DNA]</scope>
    <source>
        <strain evidence="4 5">YKJ-13</strain>
    </source>
</reference>
<dbReference type="PATRIC" id="fig|135826.4.peg.1505"/>
<dbReference type="AlphaFoldDB" id="A0A0C2RIZ0"/>
<keyword evidence="1" id="KW-0472">Membrane</keyword>